<dbReference type="InterPro" id="IPR008884">
    <property type="entry name" value="TylF_MeTrfase"/>
</dbReference>
<name>A0A4R5L2W3_9BURK</name>
<evidence type="ECO:0000313" key="2">
    <source>
        <dbReference type="Proteomes" id="UP000295606"/>
    </source>
</evidence>
<evidence type="ECO:0000313" key="1">
    <source>
        <dbReference type="EMBL" id="TDG01967.1"/>
    </source>
</evidence>
<proteinExistence type="predicted"/>
<dbReference type="Gene3D" id="3.40.50.150">
    <property type="entry name" value="Vaccinia Virus protein VP39"/>
    <property type="match status" value="1"/>
</dbReference>
<dbReference type="PANTHER" id="PTHR40036">
    <property type="entry name" value="MACROCIN O-METHYLTRANSFERASE"/>
    <property type="match status" value="1"/>
</dbReference>
<dbReference type="Proteomes" id="UP000295606">
    <property type="component" value="Unassembled WGS sequence"/>
</dbReference>
<sequence length="398" mass="44155">MLARSLRVQRKNCIWTDSSRLCSHGTQPGSITSSPIEDTNASQIRRQGAMWCRACDARLSRGVRRIMSIFERFLGDPLFANLTLFEPTTQTSKSVAPETFPTKRKFIVSDQPIPQDVSDSIGPVLTNVDGLAPQEISEAVFYIGIQCDSDALPVLRRIKQHGGTFVPHLNFAKTEYRFVNRLAHNAMVRTWTEKGHAVSHLHTGIHENLCEALDITRTVEGDYVEIGVYRGGSALTAINYLDQLACVGAPCRKAWLLDTYDGFTYEEAVGSMDALWSGTHRLYGKDETMKYIRETVMSDVSSEFELIAVNICADDLPLGIKKISVANIDVDMYEATLAALQKVSPLMAQGGIIIAEDPTATPGLYGALLALDEFMTSPAGRPFYKIFKGSQYFLIRMH</sequence>
<protein>
    <recommendedName>
        <fullName evidence="3">Macrocin O-methyltransferase</fullName>
    </recommendedName>
</protein>
<organism evidence="1 2">
    <name type="scientific">Paraburkholderia guartelaensis</name>
    <dbReference type="NCBI Taxonomy" id="2546446"/>
    <lineage>
        <taxon>Bacteria</taxon>
        <taxon>Pseudomonadati</taxon>
        <taxon>Pseudomonadota</taxon>
        <taxon>Betaproteobacteria</taxon>
        <taxon>Burkholderiales</taxon>
        <taxon>Burkholderiaceae</taxon>
        <taxon>Paraburkholderia</taxon>
    </lineage>
</organism>
<accession>A0A4R5L2W3</accession>
<gene>
    <name evidence="1" type="ORF">E1N52_42275</name>
</gene>
<dbReference type="OrthoDB" id="9799872at2"/>
<dbReference type="EMBL" id="SMOD01000088">
    <property type="protein sequence ID" value="TDG01967.1"/>
    <property type="molecule type" value="Genomic_DNA"/>
</dbReference>
<dbReference type="Pfam" id="PF05711">
    <property type="entry name" value="TylF"/>
    <property type="match status" value="1"/>
</dbReference>
<evidence type="ECO:0008006" key="3">
    <source>
        <dbReference type="Google" id="ProtNLM"/>
    </source>
</evidence>
<comment type="caution">
    <text evidence="1">The sequence shown here is derived from an EMBL/GenBank/DDBJ whole genome shotgun (WGS) entry which is preliminary data.</text>
</comment>
<reference evidence="1 2" key="1">
    <citation type="submission" date="2019-03" db="EMBL/GenBank/DDBJ databases">
        <title>Paraburkholderia sp. isolated from native Mimosa gymnas in Guartela State Park, Brazil.</title>
        <authorList>
            <person name="Paulitsch F."/>
            <person name="Hungria M."/>
            <person name="Delamuta J.R.M."/>
            <person name="Ribeiro R.A."/>
            <person name="Dall'Agnol R."/>
            <person name="Silva J.S.B."/>
        </authorList>
    </citation>
    <scope>NUCLEOTIDE SEQUENCE [LARGE SCALE GENOMIC DNA]</scope>
    <source>
        <strain evidence="1 2">CNPSo 3008</strain>
    </source>
</reference>
<dbReference type="InterPro" id="IPR029063">
    <property type="entry name" value="SAM-dependent_MTases_sf"/>
</dbReference>
<dbReference type="PANTHER" id="PTHR40036:SF1">
    <property type="entry name" value="MACROCIN O-METHYLTRANSFERASE"/>
    <property type="match status" value="1"/>
</dbReference>
<dbReference type="AlphaFoldDB" id="A0A4R5L2W3"/>